<keyword evidence="2" id="KW-1185">Reference proteome</keyword>
<dbReference type="AlphaFoldDB" id="A0A6N4X844"/>
<reference evidence="1 2" key="1">
    <citation type="submission" date="2020-01" db="EMBL/GenBank/DDBJ databases">
        <authorList>
            <person name="Rodrigo-Torres L."/>
            <person name="Arahal R. D."/>
            <person name="Lucena T."/>
        </authorList>
    </citation>
    <scope>NUCLEOTIDE SEQUENCE [LARGE SCALE GENOMIC DNA]</scope>
    <source>
        <strain evidence="1 2">CECT 9293</strain>
    </source>
</reference>
<sequence length="88" mass="9526">MIAATALASIMTIIMSFKTQEKIEIQSKETPYSIEKEYAISKNAKNLSIFSAANAVTAVYESGYSNANNEIAKNSPANAEIAKVSQFD</sequence>
<evidence type="ECO:0000313" key="2">
    <source>
        <dbReference type="Proteomes" id="UP000445144"/>
    </source>
</evidence>
<dbReference type="Proteomes" id="UP000445144">
    <property type="component" value="Unassembled WGS sequence"/>
</dbReference>
<protein>
    <submittedName>
        <fullName evidence="1">Uncharacterized protein</fullName>
    </submittedName>
</protein>
<evidence type="ECO:0000313" key="1">
    <source>
        <dbReference type="EMBL" id="CAA7197275.1"/>
    </source>
</evidence>
<organism evidence="1 2">
    <name type="scientific">Chryseobacterium potabilaquae</name>
    <dbReference type="NCBI Taxonomy" id="2675057"/>
    <lineage>
        <taxon>Bacteria</taxon>
        <taxon>Pseudomonadati</taxon>
        <taxon>Bacteroidota</taxon>
        <taxon>Flavobacteriia</taxon>
        <taxon>Flavobacteriales</taxon>
        <taxon>Weeksellaceae</taxon>
        <taxon>Chryseobacterium group</taxon>
        <taxon>Chryseobacterium</taxon>
    </lineage>
</organism>
<gene>
    <name evidence="1" type="ORF">CHRY9293_03328</name>
</gene>
<accession>A0A6N4X844</accession>
<proteinExistence type="predicted"/>
<name>A0A6N4X844_9FLAO</name>
<dbReference type="EMBL" id="CACVBR010000045">
    <property type="protein sequence ID" value="CAA7197275.1"/>
    <property type="molecule type" value="Genomic_DNA"/>
</dbReference>